<dbReference type="Proteomes" id="UP001153069">
    <property type="component" value="Unassembled WGS sequence"/>
</dbReference>
<gene>
    <name evidence="2" type="ORF">SEMRO_3263_G345990.1</name>
</gene>
<evidence type="ECO:0000313" key="2">
    <source>
        <dbReference type="EMBL" id="CAB9531127.1"/>
    </source>
</evidence>
<evidence type="ECO:0000313" key="3">
    <source>
        <dbReference type="Proteomes" id="UP001153069"/>
    </source>
</evidence>
<evidence type="ECO:0000256" key="1">
    <source>
        <dbReference type="SAM" id="MobiDB-lite"/>
    </source>
</evidence>
<feature type="compositionally biased region" description="Polar residues" evidence="1">
    <location>
        <begin position="122"/>
        <end position="132"/>
    </location>
</feature>
<name>A0A9N8EZV6_9STRA</name>
<protein>
    <submittedName>
        <fullName evidence="2">Uncharacterized protein</fullName>
    </submittedName>
</protein>
<feature type="compositionally biased region" description="Basic residues" evidence="1">
    <location>
        <begin position="155"/>
        <end position="165"/>
    </location>
</feature>
<reference evidence="2" key="1">
    <citation type="submission" date="2020-06" db="EMBL/GenBank/DDBJ databases">
        <authorList>
            <consortium name="Plant Systems Biology data submission"/>
        </authorList>
    </citation>
    <scope>NUCLEOTIDE SEQUENCE</scope>
    <source>
        <strain evidence="2">D6</strain>
    </source>
</reference>
<accession>A0A9N8EZV6</accession>
<dbReference type="AlphaFoldDB" id="A0A9N8EZV6"/>
<proteinExistence type="predicted"/>
<sequence>MQFKQLVYDNVVLGGHKGCFVLKARGFRFNPQGIDTDVLRFRWTEVKQVMSKRSEKSGKCLLRIQLEKDEDKLTFTVADRTVLLQMKRQVQDMIALHSQTKHDDDIAQDQNGLERSKFDSDLSVTSDTSCSDSGRADEQPTLSKIEDCGNMNANSRHRNLAKHKQGQSNPEIPTSVVLEEDKRTNASPPKRQFFSNTQRSNRDSFRPKGTRKFVFTAE</sequence>
<dbReference type="EMBL" id="CAICTM010003261">
    <property type="protein sequence ID" value="CAB9531127.1"/>
    <property type="molecule type" value="Genomic_DNA"/>
</dbReference>
<organism evidence="2 3">
    <name type="scientific">Seminavis robusta</name>
    <dbReference type="NCBI Taxonomy" id="568900"/>
    <lineage>
        <taxon>Eukaryota</taxon>
        <taxon>Sar</taxon>
        <taxon>Stramenopiles</taxon>
        <taxon>Ochrophyta</taxon>
        <taxon>Bacillariophyta</taxon>
        <taxon>Bacillariophyceae</taxon>
        <taxon>Bacillariophycidae</taxon>
        <taxon>Naviculales</taxon>
        <taxon>Naviculaceae</taxon>
        <taxon>Seminavis</taxon>
    </lineage>
</organism>
<comment type="caution">
    <text evidence="2">The sequence shown here is derived from an EMBL/GenBank/DDBJ whole genome shotgun (WGS) entry which is preliminary data.</text>
</comment>
<keyword evidence="3" id="KW-1185">Reference proteome</keyword>
<feature type="region of interest" description="Disordered" evidence="1">
    <location>
        <begin position="100"/>
        <end position="218"/>
    </location>
</feature>